<accession>A0A1H0E648</accession>
<keyword evidence="11" id="KW-1185">Reference proteome</keyword>
<dbReference type="InterPro" id="IPR039426">
    <property type="entry name" value="TonB-dep_rcpt-like"/>
</dbReference>
<dbReference type="InterPro" id="IPR032508">
    <property type="entry name" value="FecR_C"/>
</dbReference>
<evidence type="ECO:0000256" key="6">
    <source>
        <dbReference type="ARBA" id="ARBA00023237"/>
    </source>
</evidence>
<dbReference type="RefSeq" id="WP_074611434.1">
    <property type="nucleotide sequence ID" value="NZ_FNGY01000009.1"/>
</dbReference>
<dbReference type="InterPro" id="IPR008969">
    <property type="entry name" value="CarboxyPept-like_regulatory"/>
</dbReference>
<gene>
    <name evidence="10" type="ORF">SAMN05421820_109199</name>
</gene>
<evidence type="ECO:0000256" key="7">
    <source>
        <dbReference type="PROSITE-ProRule" id="PRU01360"/>
    </source>
</evidence>
<dbReference type="Gene3D" id="2.170.130.10">
    <property type="entry name" value="TonB-dependent receptor, plug domain"/>
    <property type="match status" value="1"/>
</dbReference>
<feature type="domain" description="TonB-dependent receptor plug" evidence="8">
    <location>
        <begin position="218"/>
        <end position="341"/>
    </location>
</feature>
<sequence>MTKNFYKRRRGWNGISWLLAMLILLNSSPVFAFIEMQLKMETLEFLLKRLEKQYKVNFVYDASEVNKNVKVDVNTEHKSIDQALKQLEPSGIAYYITGKKVILSKLVKAAAVMPKIQQVTVKGTVKLKLGNSSSEAVAGINIQEKGTKNGVSTNGNGEFSINVKEGAVLVFSYIGYKTEEAQVSAGKNSFNIVLEEDQNKLNEVVVTGYQTINKKLFTGSATSIKGTDVKQDGVIDVTRMLEGKVAGVSVQNVSGTFGSAPKIRVRGATSISGENKPLFVVDGVVLEDVVNISNDQLSSGDASTLIGSSLAGINADDIETFNILKDASATALYGARAMNGVVVITTKKGRVGKAVVSYTGNFSTFLKPTYDTYNIMNSADQMSVNSEIARKGGLGISSANNADGGVYTKMWKMIKGYDKTSGQFGLQNTTEAREAYLQQFVGANTDWFDILFKNSLVQEHSVSISSGTEKARNYFSSGFYNDNGWSIADKVKRYTMNLRNDYVLSDKVTLGIVATGSLRQQNAPGTLGRTSNVVEGKYTRSFDINPFSYALNTSRALTAYDENGELDFFPKNFAPFNIIQEQDNNSIRLDLLDMKLQAELGYKIAKDLNFKTLGALRYVKTTREHRVTEYSNMANAYRFAPTNTIRNRNDFLYKDPSRPEDIDKQIVLPQGGFYNRNDDNLINFYVRNQLDWKKEINKKHLISALAGQEIKFTDRKNSFSNGYGYQYDKGGVPFIDYRIIKQTLEGNFNYYGMNELYDRYASFFVNGTYSYDGKYVFSATGRYDGSNRLGESAVARWLPTWTTSAAWNADQEEFIKKIPQISYLKLRGGYGLTASMGSATNSSVVLQNGSALRPVLSEVEPRIVISDLENSELTWEKQYEANVGVDLGLFGDRINLSVDYYNRKGFDLISAIRTSGIGGETTKLANYADMNSHGVEITLGGPVLKKGDFNWRTNLTFGFNKNKIVNLKSTPRIYDLIVPEGGPKLGGAVRGLYSIDFKALDAIGVPTFVNENGEVNNSVYVQSANTDYLKYEGSVDPTITGGIMNNFSYKGLTLNVFVSYQAGNKIRLNNAFSSGYSDDDALPREFLNRWTLPLDQNATNVPSIADYLTRNALNGKYPYTAYNYSTDRVVDGSFVRLKTVSLAYNLPSKWIKSVGGNNLSLSLVGNNLWLIYADKKLKGQDPEFFTSGGVAMPVPKQITLSLKVGI</sequence>
<feature type="domain" description="Protein FecR C-terminal" evidence="9">
    <location>
        <begin position="38"/>
        <end position="103"/>
    </location>
</feature>
<dbReference type="EMBL" id="FNGY01000009">
    <property type="protein sequence ID" value="SDN77859.1"/>
    <property type="molecule type" value="Genomic_DNA"/>
</dbReference>
<evidence type="ECO:0000256" key="5">
    <source>
        <dbReference type="ARBA" id="ARBA00023136"/>
    </source>
</evidence>
<reference evidence="11" key="1">
    <citation type="submission" date="2016-10" db="EMBL/GenBank/DDBJ databases">
        <authorList>
            <person name="Varghese N."/>
            <person name="Submissions S."/>
        </authorList>
    </citation>
    <scope>NUCLEOTIDE SEQUENCE [LARGE SCALE GENOMIC DNA]</scope>
    <source>
        <strain evidence="11">DSM 19110</strain>
    </source>
</reference>
<dbReference type="PROSITE" id="PS52016">
    <property type="entry name" value="TONB_DEPENDENT_REC_3"/>
    <property type="match status" value="1"/>
</dbReference>
<evidence type="ECO:0000256" key="1">
    <source>
        <dbReference type="ARBA" id="ARBA00004571"/>
    </source>
</evidence>
<name>A0A1H0E648_9SPHI</name>
<comment type="similarity">
    <text evidence="7">Belongs to the TonB-dependent receptor family.</text>
</comment>
<keyword evidence="5 7" id="KW-0472">Membrane</keyword>
<organism evidence="10 11">
    <name type="scientific">Pedobacter steynii</name>
    <dbReference type="NCBI Taxonomy" id="430522"/>
    <lineage>
        <taxon>Bacteria</taxon>
        <taxon>Pseudomonadati</taxon>
        <taxon>Bacteroidota</taxon>
        <taxon>Sphingobacteriia</taxon>
        <taxon>Sphingobacteriales</taxon>
        <taxon>Sphingobacteriaceae</taxon>
        <taxon>Pedobacter</taxon>
    </lineage>
</organism>
<dbReference type="InterPro" id="IPR036942">
    <property type="entry name" value="Beta-barrel_TonB_sf"/>
</dbReference>
<dbReference type="AlphaFoldDB" id="A0A1H0E648"/>
<evidence type="ECO:0000259" key="8">
    <source>
        <dbReference type="Pfam" id="PF07715"/>
    </source>
</evidence>
<dbReference type="Pfam" id="PF07715">
    <property type="entry name" value="Plug"/>
    <property type="match status" value="1"/>
</dbReference>
<dbReference type="Pfam" id="PF16344">
    <property type="entry name" value="FecR_C"/>
    <property type="match status" value="1"/>
</dbReference>
<keyword evidence="3 7" id="KW-1134">Transmembrane beta strand</keyword>
<keyword evidence="4 7" id="KW-0812">Transmembrane</keyword>
<evidence type="ECO:0000259" key="9">
    <source>
        <dbReference type="Pfam" id="PF16344"/>
    </source>
</evidence>
<dbReference type="SUPFAM" id="SSF49464">
    <property type="entry name" value="Carboxypeptidase regulatory domain-like"/>
    <property type="match status" value="1"/>
</dbReference>
<protein>
    <submittedName>
        <fullName evidence="10">TonB-linked outer membrane protein, SusC/RagA family</fullName>
    </submittedName>
</protein>
<dbReference type="InterPro" id="IPR023997">
    <property type="entry name" value="TonB-dep_OMP_SusC/RagA_CS"/>
</dbReference>
<comment type="subcellular location">
    <subcellularLocation>
        <location evidence="1 7">Cell outer membrane</location>
        <topology evidence="1 7">Multi-pass membrane protein</topology>
    </subcellularLocation>
</comment>
<dbReference type="NCBIfam" id="TIGR04056">
    <property type="entry name" value="OMP_RagA_SusC"/>
    <property type="match status" value="1"/>
</dbReference>
<keyword evidence="2 7" id="KW-0813">Transport</keyword>
<dbReference type="NCBIfam" id="TIGR04057">
    <property type="entry name" value="SusC_RagA_signa"/>
    <property type="match status" value="1"/>
</dbReference>
<dbReference type="Gene3D" id="3.55.50.30">
    <property type="match status" value="1"/>
</dbReference>
<evidence type="ECO:0000313" key="11">
    <source>
        <dbReference type="Proteomes" id="UP000183200"/>
    </source>
</evidence>
<dbReference type="Gene3D" id="2.60.40.1120">
    <property type="entry name" value="Carboxypeptidase-like, regulatory domain"/>
    <property type="match status" value="1"/>
</dbReference>
<keyword evidence="6 7" id="KW-0998">Cell outer membrane</keyword>
<dbReference type="GO" id="GO:0009279">
    <property type="term" value="C:cell outer membrane"/>
    <property type="evidence" value="ECO:0007669"/>
    <property type="project" value="UniProtKB-SubCell"/>
</dbReference>
<evidence type="ECO:0000313" key="10">
    <source>
        <dbReference type="EMBL" id="SDN77859.1"/>
    </source>
</evidence>
<evidence type="ECO:0000256" key="3">
    <source>
        <dbReference type="ARBA" id="ARBA00022452"/>
    </source>
</evidence>
<dbReference type="SUPFAM" id="SSF56935">
    <property type="entry name" value="Porins"/>
    <property type="match status" value="1"/>
</dbReference>
<dbReference type="InterPro" id="IPR037066">
    <property type="entry name" value="Plug_dom_sf"/>
</dbReference>
<proteinExistence type="inferred from homology"/>
<dbReference type="Proteomes" id="UP000183200">
    <property type="component" value="Unassembled WGS sequence"/>
</dbReference>
<evidence type="ECO:0000256" key="2">
    <source>
        <dbReference type="ARBA" id="ARBA00022448"/>
    </source>
</evidence>
<dbReference type="Pfam" id="PF13715">
    <property type="entry name" value="CarbopepD_reg_2"/>
    <property type="match status" value="1"/>
</dbReference>
<dbReference type="OrthoDB" id="9768177at2"/>
<dbReference type="Gene3D" id="2.40.170.20">
    <property type="entry name" value="TonB-dependent receptor, beta-barrel domain"/>
    <property type="match status" value="1"/>
</dbReference>
<dbReference type="InterPro" id="IPR012910">
    <property type="entry name" value="Plug_dom"/>
</dbReference>
<evidence type="ECO:0000256" key="4">
    <source>
        <dbReference type="ARBA" id="ARBA00022692"/>
    </source>
</evidence>
<dbReference type="InterPro" id="IPR023996">
    <property type="entry name" value="TonB-dep_OMP_SusC/RagA"/>
</dbReference>